<reference evidence="1" key="1">
    <citation type="submission" date="2022-09" db="EMBL/GenBank/DDBJ databases">
        <title>Maribacter litopenaei sp. nov., isolated from the intestinal tract of the Pacific White Shrimp, Litopenaeus vannamei.</title>
        <authorList>
            <person name="Kim S.Y."/>
            <person name="Hwang C.Y."/>
        </authorList>
    </citation>
    <scope>NUCLEOTIDE SEQUENCE</scope>
    <source>
        <strain evidence="1">HL-LV01</strain>
    </source>
</reference>
<evidence type="ECO:0000313" key="2">
    <source>
        <dbReference type="Proteomes" id="UP001059209"/>
    </source>
</evidence>
<proteinExistence type="predicted"/>
<organism evidence="1 2">
    <name type="scientific">Maribacter litopenaei</name>
    <dbReference type="NCBI Taxonomy" id="2976127"/>
    <lineage>
        <taxon>Bacteria</taxon>
        <taxon>Pseudomonadati</taxon>
        <taxon>Bacteroidota</taxon>
        <taxon>Flavobacteriia</taxon>
        <taxon>Flavobacteriales</taxon>
        <taxon>Flavobacteriaceae</taxon>
        <taxon>Maribacter</taxon>
    </lineage>
</organism>
<protein>
    <submittedName>
        <fullName evidence="1">SprB repeat-containing protein</fullName>
    </submittedName>
</protein>
<keyword evidence="2" id="KW-1185">Reference proteome</keyword>
<dbReference type="InterPro" id="IPR025667">
    <property type="entry name" value="SprB_repeat"/>
</dbReference>
<accession>A0ABY5Y7I2</accession>
<dbReference type="Pfam" id="PF13573">
    <property type="entry name" value="SprB"/>
    <property type="match status" value="2"/>
</dbReference>
<dbReference type="RefSeq" id="WP_260572839.1">
    <property type="nucleotide sequence ID" value="NZ_CP104205.1"/>
</dbReference>
<dbReference type="Gene3D" id="2.60.40.740">
    <property type="match status" value="1"/>
</dbReference>
<dbReference type="Proteomes" id="UP001059209">
    <property type="component" value="Chromosome"/>
</dbReference>
<evidence type="ECO:0000313" key="1">
    <source>
        <dbReference type="EMBL" id="UWX54987.1"/>
    </source>
</evidence>
<sequence>MYAVVADGVTPTSGDFAITNPVTISSPGDYDVYVRDNNGNAGYCEASFDITVLQDTPMGISVSNTPILCSGDNQATITITASGGEAPYTYSIDNGTTYQISNTFNNLGAGNYNIRVRDANNCEANQTYSITEPFTLSASAAVTQLVECNPSDGAEVRITNAQGGTAPYTYSFDGGLTYGANAIGYLLAGTHTLYIQDANGCTYPMTVTIEQAPTPPNVTLTPTVDYSCDGTGIVTISPDDASLDYTYSINGTPNTPADSNVFTNVPIGTHTISVDYISNAAPTPSTLLLESFGTGVNTSITQIDPAYCYEPQDGTVRACDPGVPNRINDGEYSVTQVISSPFGTWLSPNDHSGDINGRFPAINVGGVAGVGGIIYAKRGIEVIPNRDISVSLWAFNLLRSGTSAVTRPSKSN</sequence>
<dbReference type="EMBL" id="CP104205">
    <property type="protein sequence ID" value="UWX54987.1"/>
    <property type="molecule type" value="Genomic_DNA"/>
</dbReference>
<name>A0ABY5Y7I2_9FLAO</name>
<gene>
    <name evidence="1" type="ORF">NYZ99_20095</name>
</gene>